<dbReference type="EC" id="2.7.1.31" evidence="5"/>
<dbReference type="Gene3D" id="3.90.1510.10">
    <property type="entry name" value="Glycerate kinase, domain 2"/>
    <property type="match status" value="1"/>
</dbReference>
<dbReference type="RefSeq" id="WP_304573890.1">
    <property type="nucleotide sequence ID" value="NZ_JAUQOO010000001.1"/>
</dbReference>
<comment type="similarity">
    <text evidence="1 4">Belongs to the glycerate kinase type-1 family.</text>
</comment>
<evidence type="ECO:0000313" key="5">
    <source>
        <dbReference type="EMBL" id="MDO7925305.1"/>
    </source>
</evidence>
<dbReference type="PIRSF" id="PIRSF006078">
    <property type="entry name" value="GlxK"/>
    <property type="match status" value="1"/>
</dbReference>
<evidence type="ECO:0000256" key="4">
    <source>
        <dbReference type="PIRNR" id="PIRNR006078"/>
    </source>
</evidence>
<dbReference type="InterPro" id="IPR004381">
    <property type="entry name" value="Glycerate_kinase"/>
</dbReference>
<keyword evidence="3 4" id="KW-0418">Kinase</keyword>
<dbReference type="SUPFAM" id="SSF110738">
    <property type="entry name" value="Glycerate kinase I"/>
    <property type="match status" value="1"/>
</dbReference>
<dbReference type="InterPro" id="IPR018193">
    <property type="entry name" value="Glyc_kinase_flavodox-like_fold"/>
</dbReference>
<organism evidence="5 6">
    <name type="scientific">Pseudomonas serbiensis</name>
    <dbReference type="NCBI Taxonomy" id="3064350"/>
    <lineage>
        <taxon>Bacteria</taxon>
        <taxon>Pseudomonadati</taxon>
        <taxon>Pseudomonadota</taxon>
        <taxon>Gammaproteobacteria</taxon>
        <taxon>Pseudomonadales</taxon>
        <taxon>Pseudomonadaceae</taxon>
        <taxon>Pseudomonas</taxon>
    </lineage>
</organism>
<dbReference type="EMBL" id="JAUQOO010000001">
    <property type="protein sequence ID" value="MDO7925305.1"/>
    <property type="molecule type" value="Genomic_DNA"/>
</dbReference>
<evidence type="ECO:0000256" key="1">
    <source>
        <dbReference type="ARBA" id="ARBA00006284"/>
    </source>
</evidence>
<dbReference type="Gene3D" id="3.40.50.10350">
    <property type="entry name" value="Glycerate kinase, domain 1"/>
    <property type="match status" value="1"/>
</dbReference>
<keyword evidence="6" id="KW-1185">Reference proteome</keyword>
<dbReference type="InterPro" id="IPR036129">
    <property type="entry name" value="Glycerate_kinase_sf"/>
</dbReference>
<dbReference type="PANTHER" id="PTHR21599">
    <property type="entry name" value="GLYCERATE KINASE"/>
    <property type="match status" value="1"/>
</dbReference>
<dbReference type="NCBIfam" id="TIGR00045">
    <property type="entry name" value="glycerate kinase"/>
    <property type="match status" value="1"/>
</dbReference>
<evidence type="ECO:0000256" key="3">
    <source>
        <dbReference type="ARBA" id="ARBA00022777"/>
    </source>
</evidence>
<gene>
    <name evidence="5" type="ORF">Q6A51_00835</name>
</gene>
<sequence length="378" mass="38812">MKIVIAPDSFKDSLSAQAVATAIASGLAEVWPTAELIECPMADGGEGTIEAVLAACNGQLMSAEVRGPLESPVQAHWGWLPHSRTAIIEMAMASGLQLLTLEQRNACITTTYGTGQLIAAALDAGAQRVILAIGGSATNDAGTGMLSALGARFLDGNDQPLAAGGLALAQLARVDLSGFDPRLSDVRFEIAADVDNPLCGPNGASHIFGPQKGASPEQVLALDAALGHFADLSVQAVGQDLRDSPGSGAAGGMGFAAKAYLKASFRAGVEVVADLTGLEQSLVGADLVITGEGRFDAQTLRGKTPFGVARVAARHHVPVIVLAGTLGEGYERLYEHGISAAFALASGPMTLDEACRNAASLLHDRARDLARVWRLAGS</sequence>
<dbReference type="Pfam" id="PF02595">
    <property type="entry name" value="Gly_kinase"/>
    <property type="match status" value="1"/>
</dbReference>
<evidence type="ECO:0000313" key="6">
    <source>
        <dbReference type="Proteomes" id="UP001223016"/>
    </source>
</evidence>
<dbReference type="Proteomes" id="UP001223016">
    <property type="component" value="Unassembled WGS sequence"/>
</dbReference>
<dbReference type="PANTHER" id="PTHR21599:SF0">
    <property type="entry name" value="GLYCERATE KINASE"/>
    <property type="match status" value="1"/>
</dbReference>
<keyword evidence="2 4" id="KW-0808">Transferase</keyword>
<reference evidence="5 6" key="1">
    <citation type="submission" date="2023-07" db="EMBL/GenBank/DDBJ databases">
        <title>Identification of four novel Pseudomonas species associated with bacterial leaf spot of cucurbits.</title>
        <authorList>
            <person name="Fullem K.R."/>
        </authorList>
    </citation>
    <scope>NUCLEOTIDE SEQUENCE [LARGE SCALE GENOMIC DNA]</scope>
    <source>
        <strain evidence="5 6">KFB 138</strain>
    </source>
</reference>
<name>A0ABT9CIJ0_9PSED</name>
<protein>
    <submittedName>
        <fullName evidence="5">Glycerate kinase</fullName>
        <ecNumber evidence="5">2.7.1.31</ecNumber>
    </submittedName>
</protein>
<accession>A0ABT9CIJ0</accession>
<evidence type="ECO:0000256" key="2">
    <source>
        <dbReference type="ARBA" id="ARBA00022679"/>
    </source>
</evidence>
<proteinExistence type="inferred from homology"/>
<comment type="caution">
    <text evidence="5">The sequence shown here is derived from an EMBL/GenBank/DDBJ whole genome shotgun (WGS) entry which is preliminary data.</text>
</comment>
<dbReference type="GO" id="GO:0008887">
    <property type="term" value="F:glycerate kinase activity"/>
    <property type="evidence" value="ECO:0007669"/>
    <property type="project" value="UniProtKB-EC"/>
</dbReference>
<dbReference type="InterPro" id="IPR018197">
    <property type="entry name" value="Glycerate_kinase_RE-like"/>
</dbReference>